<feature type="signal peptide" evidence="1">
    <location>
        <begin position="1"/>
        <end position="19"/>
    </location>
</feature>
<dbReference type="Gene3D" id="3.90.226.10">
    <property type="entry name" value="2-enoyl-CoA Hydratase, Chain A, domain 1"/>
    <property type="match status" value="1"/>
</dbReference>
<feature type="chain" id="PRO_5021383175" description="Tail specific protease domain-containing protein" evidence="1">
    <location>
        <begin position="20"/>
        <end position="482"/>
    </location>
</feature>
<gene>
    <name evidence="3" type="ORF">E5J99_11465</name>
</gene>
<comment type="caution">
    <text evidence="3">The sequence shown here is derived from an EMBL/GenBank/DDBJ whole genome shotgun (WGS) entry which is preliminary data.</text>
</comment>
<accession>A0A4Z0PM56</accession>
<dbReference type="GO" id="GO:0004175">
    <property type="term" value="F:endopeptidase activity"/>
    <property type="evidence" value="ECO:0007669"/>
    <property type="project" value="TreeGrafter"/>
</dbReference>
<feature type="domain" description="Tail specific protease" evidence="2">
    <location>
        <begin position="248"/>
        <end position="460"/>
    </location>
</feature>
<dbReference type="Proteomes" id="UP000297739">
    <property type="component" value="Unassembled WGS sequence"/>
</dbReference>
<evidence type="ECO:0000259" key="2">
    <source>
        <dbReference type="Pfam" id="PF03572"/>
    </source>
</evidence>
<keyword evidence="4" id="KW-1185">Reference proteome</keyword>
<keyword evidence="1" id="KW-0732">Signal</keyword>
<dbReference type="GO" id="GO:0007165">
    <property type="term" value="P:signal transduction"/>
    <property type="evidence" value="ECO:0007669"/>
    <property type="project" value="TreeGrafter"/>
</dbReference>
<proteinExistence type="predicted"/>
<evidence type="ECO:0000256" key="1">
    <source>
        <dbReference type="SAM" id="SignalP"/>
    </source>
</evidence>
<dbReference type="SUPFAM" id="SSF52096">
    <property type="entry name" value="ClpP/crotonase"/>
    <property type="match status" value="1"/>
</dbReference>
<dbReference type="AlphaFoldDB" id="A0A4Z0PM56"/>
<sequence>MQRLYGLLFLLFSAGVSRAQNCGCVQDLDFTVRYLEKNMPGFADNVTPANRKTYENFKRTIRQAAATNPPQNICLKYLTTYVEYFRDSHTTIGANSKGVDEQKPEEIARFLASPEYKATEIVRLDTTRRATAATDPLEGYYQTPDGTYRVYLAKSKTKFRDYAAVIVASRTPLWRPGQVKFELRRTTSASTFEAYQYQRNHSLYYVPNVRYLQGQLRGLNWLKTSETNPFPPPAGNRLEFKIIATDTVAYLRIPSFSGEQFTRLDSLYRAITPQIQRTKYLIIDVRDNGGGSDRNVAPLLPFFYAQPIQETQIEEYYVTADNLRRYEEYLRQMQADSVRYGSTAIWSFKEKVAWMRRAPLNSFITNPHSENKTYTMEPATLPAKVAILYNRGCASSCETLLIWAKQPSKAVLVGENSGGYVAYGNVLPVQTPCYNFTLNVTTMRLKNQLAYEAIGIEPAVHLRDDQDWLQQTIQILLRNEQK</sequence>
<dbReference type="InterPro" id="IPR005151">
    <property type="entry name" value="Tail-specific_protease"/>
</dbReference>
<evidence type="ECO:0000313" key="3">
    <source>
        <dbReference type="EMBL" id="TGE15809.1"/>
    </source>
</evidence>
<protein>
    <recommendedName>
        <fullName evidence="2">Tail specific protease domain-containing protein</fullName>
    </recommendedName>
</protein>
<dbReference type="PANTHER" id="PTHR32060">
    <property type="entry name" value="TAIL-SPECIFIC PROTEASE"/>
    <property type="match status" value="1"/>
</dbReference>
<dbReference type="EMBL" id="SRLD01000020">
    <property type="protein sequence ID" value="TGE15809.1"/>
    <property type="molecule type" value="Genomic_DNA"/>
</dbReference>
<dbReference type="PANTHER" id="PTHR32060:SF30">
    <property type="entry name" value="CARBOXY-TERMINAL PROCESSING PROTEASE CTPA"/>
    <property type="match status" value="1"/>
</dbReference>
<dbReference type="Pfam" id="PF03572">
    <property type="entry name" value="Peptidase_S41"/>
    <property type="match status" value="1"/>
</dbReference>
<dbReference type="InterPro" id="IPR029045">
    <property type="entry name" value="ClpP/crotonase-like_dom_sf"/>
</dbReference>
<dbReference type="OrthoDB" id="2327485at2"/>
<reference evidence="3 4" key="1">
    <citation type="submission" date="2019-04" db="EMBL/GenBank/DDBJ databases">
        <authorList>
            <person name="Feng G."/>
            <person name="Zhang J."/>
            <person name="Zhu H."/>
        </authorList>
    </citation>
    <scope>NUCLEOTIDE SEQUENCE [LARGE SCALE GENOMIC DNA]</scope>
    <source>
        <strain evidence="3 4">JCM 17223</strain>
    </source>
</reference>
<name>A0A4Z0PM56_9BACT</name>
<evidence type="ECO:0000313" key="4">
    <source>
        <dbReference type="Proteomes" id="UP000297739"/>
    </source>
</evidence>
<dbReference type="GO" id="GO:0006508">
    <property type="term" value="P:proteolysis"/>
    <property type="evidence" value="ECO:0007669"/>
    <property type="project" value="InterPro"/>
</dbReference>
<dbReference type="RefSeq" id="WP_135497947.1">
    <property type="nucleotide sequence ID" value="NZ_SRLD01000020.1"/>
</dbReference>
<dbReference type="GO" id="GO:0030288">
    <property type="term" value="C:outer membrane-bounded periplasmic space"/>
    <property type="evidence" value="ECO:0007669"/>
    <property type="project" value="TreeGrafter"/>
</dbReference>
<organism evidence="3 4">
    <name type="scientific">Hymenobacter elongatus</name>
    <dbReference type="NCBI Taxonomy" id="877208"/>
    <lineage>
        <taxon>Bacteria</taxon>
        <taxon>Pseudomonadati</taxon>
        <taxon>Bacteroidota</taxon>
        <taxon>Cytophagia</taxon>
        <taxon>Cytophagales</taxon>
        <taxon>Hymenobacteraceae</taxon>
        <taxon>Hymenobacter</taxon>
    </lineage>
</organism>
<dbReference type="GO" id="GO:0008236">
    <property type="term" value="F:serine-type peptidase activity"/>
    <property type="evidence" value="ECO:0007669"/>
    <property type="project" value="InterPro"/>
</dbReference>